<evidence type="ECO:0000256" key="6">
    <source>
        <dbReference type="ARBA" id="ARBA00023306"/>
    </source>
</evidence>
<name>A0AAP0EYM5_9MAGN</name>
<keyword evidence="5" id="KW-0539">Nucleus</keyword>
<dbReference type="Pfam" id="PF12231">
    <property type="entry name" value="Rif1_N"/>
    <property type="match status" value="1"/>
</dbReference>
<evidence type="ECO:0000313" key="10">
    <source>
        <dbReference type="Proteomes" id="UP001419268"/>
    </source>
</evidence>
<organism evidence="9 10">
    <name type="scientific">Stephania cephalantha</name>
    <dbReference type="NCBI Taxonomy" id="152367"/>
    <lineage>
        <taxon>Eukaryota</taxon>
        <taxon>Viridiplantae</taxon>
        <taxon>Streptophyta</taxon>
        <taxon>Embryophyta</taxon>
        <taxon>Tracheophyta</taxon>
        <taxon>Spermatophyta</taxon>
        <taxon>Magnoliopsida</taxon>
        <taxon>Ranunculales</taxon>
        <taxon>Menispermaceae</taxon>
        <taxon>Menispermoideae</taxon>
        <taxon>Cissampelideae</taxon>
        <taxon>Stephania</taxon>
    </lineage>
</organism>
<dbReference type="AlphaFoldDB" id="A0AAP0EYM5"/>
<dbReference type="PANTHER" id="PTHR22928">
    <property type="entry name" value="TELOMERE-ASSOCIATED PROTEIN RIF1"/>
    <property type="match status" value="1"/>
</dbReference>
<keyword evidence="3" id="KW-0158">Chromosome</keyword>
<feature type="compositionally biased region" description="Basic and acidic residues" evidence="7">
    <location>
        <begin position="1091"/>
        <end position="1106"/>
    </location>
</feature>
<dbReference type="GO" id="GO:0000781">
    <property type="term" value="C:chromosome, telomeric region"/>
    <property type="evidence" value="ECO:0007669"/>
    <property type="project" value="UniProtKB-SubCell"/>
</dbReference>
<sequence>MEEFDFPNQIQQIETLLSSNSKEDKSFGYSTLLHLQQQSNEHPSAIRALANRLRPLFSSTLSDITKNDEEIAVQALKCLGFMIYHPTLVSHATEDVANLVVQSLVKLIRTTQTKAVCNLGVWCISIQQLTATLLASHFSSLLSAVIHALDNSFDSLSITYEALQAILKLATQVSGKMRDTSNIWVPLICRRLLSIDKRERDIIERCLLQLRPIICPPSLCLSKALSVDLKKKLLPEMKDMLQNPRRKFHAIQAWGWFLCLLGSHALKKKHLINEMLKTPEHAFSDSDPKMQLMSLSAWKGLVDALIVYPVENSRINMDGKYGVQQIDTEMLDRSQVNANEEKKQGFLRNTKLIMVPLVGIMSTRCDVSVRLACLNTWCYLLHKLDLSVNCPSVLKLVLEPILVVVFRMGPDSKNILLWNSCLDLLDEFVSAKYGDGHHDNNDGLVSNLSAKTSLISPPPIDKCASKDYLIKWLPWDVNKLDFHLEMVQILINKESMKRLTPENRSLVCKGALRIFRSILKGIQKEWKKSCGNYDEIMSCLKAILSSTKHILDDLVMGEFSISDHFSLFLHFMESVREELEPSLLAFPLYKVPLDLKYINELQLVNKIECPELKGIRSVNYMDKVSPMLYFTILLLCLVSQEVSNKSQLEIILQEVEQQVKYILSSHNPLEDFTVIISLLFMQNRFVCVKVWKVIANCLKEHLDSIKSISPETEIRSENYMAICWFLAFPFVMYFCSQNSSTPMRICSSSLTCQGSTQSEMELQYILEAWTSVYGSMNRSILSNCPSMNCFSEGLCGILLKFLPQKASIQDVEVEKNFKEKNQNTLILLFGETAVCILKHILAVADQGLRTKASKTSNSEDNLLCSGIKNCLEFVSRFLRLSLVIAKGCPESKISVIARVFTTLANTVSHLQQKKDIILFVETFFDPLAHWLSAYSLMHGELQVSIINELQHLWTESLNCLRRSEPPIIFDSTLLSSHATILETTLIHSIPSIFASTIAFWNCTYGMQDELDYPQNLLPILDKLLRQGRISIHKRNPLFFVNDHSIVRTEVATAHKHTSKRVELVNIANDMGFSGVRVAGLRRKRLELTEHQKEVKRAQQSRERDCNGHGPGLRTYTSVDFSQTNDDSQESQDIRNPETILELLKRA</sequence>
<comment type="caution">
    <text evidence="9">The sequence shown here is derived from an EMBL/GenBank/DDBJ whole genome shotgun (WGS) entry which is preliminary data.</text>
</comment>
<reference evidence="9 10" key="1">
    <citation type="submission" date="2024-01" db="EMBL/GenBank/DDBJ databases">
        <title>Genome assemblies of Stephania.</title>
        <authorList>
            <person name="Yang L."/>
        </authorList>
    </citation>
    <scope>NUCLEOTIDE SEQUENCE [LARGE SCALE GENOMIC DNA]</scope>
    <source>
        <strain evidence="9">JXDWG</strain>
        <tissue evidence="9">Leaf</tissue>
    </source>
</reference>
<evidence type="ECO:0000256" key="5">
    <source>
        <dbReference type="ARBA" id="ARBA00023242"/>
    </source>
</evidence>
<proteinExistence type="predicted"/>
<comment type="subcellular location">
    <subcellularLocation>
        <location evidence="2">Chromosome</location>
        <location evidence="2">Telomere</location>
    </subcellularLocation>
    <subcellularLocation>
        <location evidence="1">Nucleus</location>
    </subcellularLocation>
</comment>
<dbReference type="EMBL" id="JBBNAG010000010">
    <property type="protein sequence ID" value="KAK9100640.1"/>
    <property type="molecule type" value="Genomic_DNA"/>
</dbReference>
<evidence type="ECO:0000313" key="9">
    <source>
        <dbReference type="EMBL" id="KAK9100640.1"/>
    </source>
</evidence>
<dbReference type="PANTHER" id="PTHR22928:SF3">
    <property type="entry name" value="TELOMERE-ASSOCIATED PROTEIN RIF1"/>
    <property type="match status" value="1"/>
</dbReference>
<dbReference type="SUPFAM" id="SSF48371">
    <property type="entry name" value="ARM repeat"/>
    <property type="match status" value="1"/>
</dbReference>
<dbReference type="GO" id="GO:0005634">
    <property type="term" value="C:nucleus"/>
    <property type="evidence" value="ECO:0007669"/>
    <property type="project" value="UniProtKB-SubCell"/>
</dbReference>
<evidence type="ECO:0000256" key="2">
    <source>
        <dbReference type="ARBA" id="ARBA00004574"/>
    </source>
</evidence>
<feature type="region of interest" description="Disordered" evidence="7">
    <location>
        <begin position="1091"/>
        <end position="1137"/>
    </location>
</feature>
<keyword evidence="10" id="KW-1185">Reference proteome</keyword>
<feature type="compositionally biased region" description="Polar residues" evidence="7">
    <location>
        <begin position="1114"/>
        <end position="1125"/>
    </location>
</feature>
<keyword evidence="6" id="KW-0131">Cell cycle</keyword>
<keyword evidence="4" id="KW-0779">Telomere</keyword>
<protein>
    <recommendedName>
        <fullName evidence="8">Telomere-associated protein Rif1 N-terminal domain-containing protein</fullName>
    </recommendedName>
</protein>
<feature type="domain" description="Telomere-associated protein Rif1 N-terminal" evidence="8">
    <location>
        <begin position="19"/>
        <end position="306"/>
    </location>
</feature>
<evidence type="ECO:0000256" key="1">
    <source>
        <dbReference type="ARBA" id="ARBA00004123"/>
    </source>
</evidence>
<dbReference type="Proteomes" id="UP001419268">
    <property type="component" value="Unassembled WGS sequence"/>
</dbReference>
<dbReference type="InterPro" id="IPR022031">
    <property type="entry name" value="Rif1_N"/>
</dbReference>
<evidence type="ECO:0000256" key="3">
    <source>
        <dbReference type="ARBA" id="ARBA00022454"/>
    </source>
</evidence>
<dbReference type="InterPro" id="IPR011989">
    <property type="entry name" value="ARM-like"/>
</dbReference>
<dbReference type="Gene3D" id="1.25.10.10">
    <property type="entry name" value="Leucine-rich Repeat Variant"/>
    <property type="match status" value="1"/>
</dbReference>
<dbReference type="GO" id="GO:0000723">
    <property type="term" value="P:telomere maintenance"/>
    <property type="evidence" value="ECO:0007669"/>
    <property type="project" value="TreeGrafter"/>
</dbReference>
<gene>
    <name evidence="9" type="ORF">Scep_024070</name>
</gene>
<evidence type="ECO:0000259" key="8">
    <source>
        <dbReference type="Pfam" id="PF12231"/>
    </source>
</evidence>
<evidence type="ECO:0000256" key="7">
    <source>
        <dbReference type="SAM" id="MobiDB-lite"/>
    </source>
</evidence>
<evidence type="ECO:0000256" key="4">
    <source>
        <dbReference type="ARBA" id="ARBA00022895"/>
    </source>
</evidence>
<dbReference type="InterPro" id="IPR016024">
    <property type="entry name" value="ARM-type_fold"/>
</dbReference>
<accession>A0AAP0EYM5</accession>